<accession>A0ABX8S8C9</accession>
<dbReference type="InterPro" id="IPR036271">
    <property type="entry name" value="Tet_transcr_reg_TetR-rel_C_sf"/>
</dbReference>
<keyword evidence="4" id="KW-1185">Reference proteome</keyword>
<protein>
    <recommendedName>
        <fullName evidence="2">Tetracyclin repressor-like C-terminal domain-containing protein</fullName>
    </recommendedName>
</protein>
<evidence type="ECO:0000313" key="4">
    <source>
        <dbReference type="Proteomes" id="UP000887023"/>
    </source>
</evidence>
<organism evidence="3 4">
    <name type="scientific">Skermania pinensis</name>
    <dbReference type="NCBI Taxonomy" id="39122"/>
    <lineage>
        <taxon>Bacteria</taxon>
        <taxon>Bacillati</taxon>
        <taxon>Actinomycetota</taxon>
        <taxon>Actinomycetes</taxon>
        <taxon>Mycobacteriales</taxon>
        <taxon>Gordoniaceae</taxon>
        <taxon>Skermania</taxon>
    </lineage>
</organism>
<proteinExistence type="predicted"/>
<sequence>MSDTGDLHCTLLRLTFATCQGRPGLDRAGDRGDSGLVTPPQGPPQNPEFSGYLDAVAKKLRLPFATPELVDRIATGTVNEAGRRTLYMLITTWDLAGGGPFAASTVGGAVSARTIDMLQRMFMNGVFDRVLVALGADDVKFRASLCASQLVGLGMIRYAVGAEPIASMEVNRLVDAMAPTLQRYLTGPLS</sequence>
<feature type="compositionally biased region" description="Basic and acidic residues" evidence="1">
    <location>
        <begin position="24"/>
        <end position="33"/>
    </location>
</feature>
<name>A0ABX8S8C9_9ACTN</name>
<feature type="domain" description="Tetracyclin repressor-like C-terminal" evidence="2">
    <location>
        <begin position="80"/>
        <end position="185"/>
    </location>
</feature>
<evidence type="ECO:0000256" key="1">
    <source>
        <dbReference type="SAM" id="MobiDB-lite"/>
    </source>
</evidence>
<dbReference type="InterPro" id="IPR041678">
    <property type="entry name" value="TetR_C_16"/>
</dbReference>
<dbReference type="Gene3D" id="1.10.357.10">
    <property type="entry name" value="Tetracycline Repressor, domain 2"/>
    <property type="match status" value="1"/>
</dbReference>
<dbReference type="Proteomes" id="UP000887023">
    <property type="component" value="Chromosome"/>
</dbReference>
<evidence type="ECO:0000313" key="3">
    <source>
        <dbReference type="EMBL" id="QXQ14023.1"/>
    </source>
</evidence>
<reference evidence="3" key="1">
    <citation type="submission" date="2021-07" db="EMBL/GenBank/DDBJ databases">
        <title>Candidatus Kaistella beijingensis sp. nov. isolated from a municipal wastewater treatment plant is involved in sludge foaming.</title>
        <authorList>
            <person name="Song Y."/>
            <person name="Liu S.-J."/>
        </authorList>
    </citation>
    <scope>NUCLEOTIDE SEQUENCE</scope>
    <source>
        <strain evidence="3">DSM 43998</strain>
    </source>
</reference>
<gene>
    <name evidence="3" type="ORF">KV203_00690</name>
</gene>
<evidence type="ECO:0000259" key="2">
    <source>
        <dbReference type="Pfam" id="PF17920"/>
    </source>
</evidence>
<dbReference type="Pfam" id="PF17920">
    <property type="entry name" value="TetR_C_16"/>
    <property type="match status" value="1"/>
</dbReference>
<dbReference type="EMBL" id="CP079105">
    <property type="protein sequence ID" value="QXQ14023.1"/>
    <property type="molecule type" value="Genomic_DNA"/>
</dbReference>
<dbReference type="SUPFAM" id="SSF48498">
    <property type="entry name" value="Tetracyclin repressor-like, C-terminal domain"/>
    <property type="match status" value="1"/>
</dbReference>
<feature type="region of interest" description="Disordered" evidence="1">
    <location>
        <begin position="23"/>
        <end position="47"/>
    </location>
</feature>